<organism evidence="1">
    <name type="scientific">Vitis vinifera</name>
    <name type="common">Grape</name>
    <dbReference type="NCBI Taxonomy" id="29760"/>
    <lineage>
        <taxon>Eukaryota</taxon>
        <taxon>Viridiplantae</taxon>
        <taxon>Streptophyta</taxon>
        <taxon>Embryophyta</taxon>
        <taxon>Tracheophyta</taxon>
        <taxon>Spermatophyta</taxon>
        <taxon>Magnoliopsida</taxon>
        <taxon>eudicotyledons</taxon>
        <taxon>Gunneridae</taxon>
        <taxon>Pentapetalae</taxon>
        <taxon>rosids</taxon>
        <taxon>Vitales</taxon>
        <taxon>Vitaceae</taxon>
        <taxon>Viteae</taxon>
        <taxon>Vitis</taxon>
    </lineage>
</organism>
<reference evidence="1" key="1">
    <citation type="journal article" date="2007" name="PLoS ONE">
        <title>The first genome sequence of an elite grapevine cultivar (Pinot noir Vitis vinifera L.): coping with a highly heterozygous genome.</title>
        <authorList>
            <person name="Velasco R."/>
            <person name="Zharkikh A."/>
            <person name="Troggio M."/>
            <person name="Cartwright D.A."/>
            <person name="Cestaro A."/>
            <person name="Pruss D."/>
            <person name="Pindo M."/>
            <person name="FitzGerald L.M."/>
            <person name="Vezzulli S."/>
            <person name="Reid J."/>
            <person name="Malacarne G."/>
            <person name="Iliev D."/>
            <person name="Coppola G."/>
            <person name="Wardell B."/>
            <person name="Micheletti D."/>
            <person name="Macalma T."/>
            <person name="Facci M."/>
            <person name="Mitchell J.T."/>
            <person name="Perazzolli M."/>
            <person name="Eldredge G."/>
            <person name="Gatto P."/>
            <person name="Oyzerski R."/>
            <person name="Moretto M."/>
            <person name="Gutin N."/>
            <person name="Stefanini M."/>
            <person name="Chen Y."/>
            <person name="Segala C."/>
            <person name="Davenport C."/>
            <person name="Dematte L."/>
            <person name="Mraz A."/>
            <person name="Battilana J."/>
            <person name="Stormo K."/>
            <person name="Costa F."/>
            <person name="Tao Q."/>
            <person name="Si-Ammour A."/>
            <person name="Harkins T."/>
            <person name="Lackey A."/>
            <person name="Perbost C."/>
            <person name="Taillon B."/>
            <person name="Stella A."/>
            <person name="Solovyev V."/>
            <person name="Fawcett J.A."/>
            <person name="Sterck L."/>
            <person name="Vandepoele K."/>
            <person name="Grando S.M."/>
            <person name="Toppo S."/>
            <person name="Moser C."/>
            <person name="Lanchbury J."/>
            <person name="Bogden R."/>
            <person name="Skolnick M."/>
            <person name="Sgaramella V."/>
            <person name="Bhatnagar S.K."/>
            <person name="Fontana P."/>
            <person name="Gutin A."/>
            <person name="Van de Peer Y."/>
            <person name="Salamini F."/>
            <person name="Viola R."/>
        </authorList>
    </citation>
    <scope>NUCLEOTIDE SEQUENCE</scope>
</reference>
<accession>A5C197</accession>
<gene>
    <name evidence="1" type="ORF">VITISV_030642</name>
</gene>
<protein>
    <submittedName>
        <fullName evidence="1">Uncharacterized protein</fullName>
    </submittedName>
</protein>
<evidence type="ECO:0000313" key="1">
    <source>
        <dbReference type="EMBL" id="CAN64105.1"/>
    </source>
</evidence>
<dbReference type="EMBL" id="AM478545">
    <property type="protein sequence ID" value="CAN64105.1"/>
    <property type="molecule type" value="Genomic_DNA"/>
</dbReference>
<proteinExistence type="predicted"/>
<sequence>MRPRKNVVVLSERTLDTPSLFECQEGANMGEMSAFLRDLDCLQGVCHRGIFIRRVLPKMALKGDKSSTIENCTLRMIGPAWTSSTTSPREVVAAPLNPEKIRLGFSRPESSSPICLITDTYKRSAELPGSTRIHLTSKSPIPRDRMRVSRCGCNIRVGSSRGKMIVPSIGWALPPVNSGRMELTHSCTDAA</sequence>
<dbReference type="AlphaFoldDB" id="A5C197"/>
<name>A5C197_VITVI</name>